<proteinExistence type="predicted"/>
<organism evidence="5 6">
    <name type="scientific">Paroceanicella profunda</name>
    <dbReference type="NCBI Taxonomy" id="2579971"/>
    <lineage>
        <taxon>Bacteria</taxon>
        <taxon>Pseudomonadati</taxon>
        <taxon>Pseudomonadota</taxon>
        <taxon>Alphaproteobacteria</taxon>
        <taxon>Rhodobacterales</taxon>
        <taxon>Paracoccaceae</taxon>
        <taxon>Paroceanicella</taxon>
    </lineage>
</organism>
<dbReference type="SMART" id="SM00342">
    <property type="entry name" value="HTH_ARAC"/>
    <property type="match status" value="1"/>
</dbReference>
<dbReference type="AlphaFoldDB" id="A0A5B8G120"/>
<dbReference type="InterPro" id="IPR029062">
    <property type="entry name" value="Class_I_gatase-like"/>
</dbReference>
<dbReference type="PANTHER" id="PTHR46796">
    <property type="entry name" value="HTH-TYPE TRANSCRIPTIONAL ACTIVATOR RHAS-RELATED"/>
    <property type="match status" value="1"/>
</dbReference>
<dbReference type="GO" id="GO:0003700">
    <property type="term" value="F:DNA-binding transcription factor activity"/>
    <property type="evidence" value="ECO:0007669"/>
    <property type="project" value="InterPro"/>
</dbReference>
<keyword evidence="3" id="KW-0804">Transcription</keyword>
<dbReference type="PRINTS" id="PR00032">
    <property type="entry name" value="HTHARAC"/>
</dbReference>
<protein>
    <submittedName>
        <fullName evidence="5">GlxA family transcriptional regulator</fullName>
    </submittedName>
</protein>
<name>A0A5B8G120_9RHOB</name>
<dbReference type="Gene3D" id="3.40.50.880">
    <property type="match status" value="1"/>
</dbReference>
<sequence>MSAASAVEPLRAANLLSGRRLYQPEFLSAEGGWLHSSVHGAFHTTAFARMGSPPDMLFVVAGGNPLGFDDPRLFSWLRRLDRGGTPLGGISGGAAILAAAGVMDRRRYTVHWMHVDEMRALYPEAMIERRLFVIDRDRYTCAGGMAPLDMMHALITARHGAALAGAVSDWFIHTGIREAGAPQQADPVLSYGVHHPALVAMLGLMTSHIADPLTLDDLAKLSGVSARQLERLSKVGLGAGVMRFYRDLRLDKAEEILRRTGLSVESIAQATGFADRSHFSRAFRRRFGTGPATRRRALPGPGAGAEQ</sequence>
<dbReference type="OrthoDB" id="9793400at2"/>
<evidence type="ECO:0000313" key="5">
    <source>
        <dbReference type="EMBL" id="QDL93540.1"/>
    </source>
</evidence>
<keyword evidence="2" id="KW-0238">DNA-binding</keyword>
<dbReference type="Gene3D" id="1.10.10.60">
    <property type="entry name" value="Homeodomain-like"/>
    <property type="match status" value="1"/>
</dbReference>
<evidence type="ECO:0000256" key="1">
    <source>
        <dbReference type="ARBA" id="ARBA00023015"/>
    </source>
</evidence>
<dbReference type="GO" id="GO:0043565">
    <property type="term" value="F:sequence-specific DNA binding"/>
    <property type="evidence" value="ECO:0007669"/>
    <property type="project" value="InterPro"/>
</dbReference>
<dbReference type="CDD" id="cd03136">
    <property type="entry name" value="GATase1_AraC_ArgR_like"/>
    <property type="match status" value="1"/>
</dbReference>
<dbReference type="KEGG" id="ppru:FDP22_01350"/>
<dbReference type="Pfam" id="PF12833">
    <property type="entry name" value="HTH_18"/>
    <property type="match status" value="1"/>
</dbReference>
<dbReference type="Proteomes" id="UP000305888">
    <property type="component" value="Chromosome"/>
</dbReference>
<feature type="domain" description="HTH araC/xylS-type" evidence="4">
    <location>
        <begin position="199"/>
        <end position="297"/>
    </location>
</feature>
<gene>
    <name evidence="5" type="ORF">FDP22_01350</name>
</gene>
<dbReference type="InterPro" id="IPR050204">
    <property type="entry name" value="AraC_XylS_family_regulators"/>
</dbReference>
<dbReference type="InterPro" id="IPR002818">
    <property type="entry name" value="DJ-1/PfpI"/>
</dbReference>
<dbReference type="InterPro" id="IPR018060">
    <property type="entry name" value="HTH_AraC"/>
</dbReference>
<keyword evidence="1" id="KW-0805">Transcription regulation</keyword>
<dbReference type="InterPro" id="IPR009057">
    <property type="entry name" value="Homeodomain-like_sf"/>
</dbReference>
<evidence type="ECO:0000256" key="2">
    <source>
        <dbReference type="ARBA" id="ARBA00023125"/>
    </source>
</evidence>
<evidence type="ECO:0000256" key="3">
    <source>
        <dbReference type="ARBA" id="ARBA00023163"/>
    </source>
</evidence>
<dbReference type="SUPFAM" id="SSF52317">
    <property type="entry name" value="Class I glutamine amidotransferase-like"/>
    <property type="match status" value="1"/>
</dbReference>
<dbReference type="PROSITE" id="PS01124">
    <property type="entry name" value="HTH_ARAC_FAMILY_2"/>
    <property type="match status" value="1"/>
</dbReference>
<accession>A0A5B8G120</accession>
<dbReference type="EMBL" id="CP040818">
    <property type="protein sequence ID" value="QDL93540.1"/>
    <property type="molecule type" value="Genomic_DNA"/>
</dbReference>
<keyword evidence="6" id="KW-1185">Reference proteome</keyword>
<reference evidence="5 6" key="1">
    <citation type="submission" date="2019-06" db="EMBL/GenBank/DDBJ databases">
        <title>Genome sequence of Rhodobacteraceae bacterium D4M1.</title>
        <authorList>
            <person name="Cao J."/>
        </authorList>
    </citation>
    <scope>NUCLEOTIDE SEQUENCE [LARGE SCALE GENOMIC DNA]</scope>
    <source>
        <strain evidence="5 6">D4M1</strain>
    </source>
</reference>
<dbReference type="SUPFAM" id="SSF46689">
    <property type="entry name" value="Homeodomain-like"/>
    <property type="match status" value="1"/>
</dbReference>
<dbReference type="InterPro" id="IPR020449">
    <property type="entry name" value="Tscrpt_reg_AraC-type_HTH"/>
</dbReference>
<evidence type="ECO:0000313" key="6">
    <source>
        <dbReference type="Proteomes" id="UP000305888"/>
    </source>
</evidence>
<dbReference type="Pfam" id="PF01965">
    <property type="entry name" value="DJ-1_PfpI"/>
    <property type="match status" value="1"/>
</dbReference>
<evidence type="ECO:0000259" key="4">
    <source>
        <dbReference type="PROSITE" id="PS01124"/>
    </source>
</evidence>